<reference evidence="4" key="2">
    <citation type="journal article" date="2015" name="J. Proteomics">
        <title>Sexual differences in the sialomes of the zebra tick, Rhipicephalus pulchellus.</title>
        <authorList>
            <person name="Tan A.W."/>
            <person name="Francischetti I.M."/>
            <person name="Slovak M."/>
            <person name="Kini R.M."/>
            <person name="Ribeiro J.M."/>
        </authorList>
    </citation>
    <scope>NUCLEOTIDE SEQUENCE</scope>
    <source>
        <tissue evidence="4">Salivary gland</tissue>
    </source>
</reference>
<dbReference type="EMBL" id="GACK01001501">
    <property type="protein sequence ID" value="JAA63533.1"/>
    <property type="molecule type" value="mRNA"/>
</dbReference>
<dbReference type="InterPro" id="IPR037047">
    <property type="entry name" value="PITH_dom_sf"/>
</dbReference>
<dbReference type="GO" id="GO:0045654">
    <property type="term" value="P:positive regulation of megakaryocyte differentiation"/>
    <property type="evidence" value="ECO:0007669"/>
    <property type="project" value="UniProtKB-ARBA"/>
</dbReference>
<dbReference type="SUPFAM" id="SSF49785">
    <property type="entry name" value="Galactose-binding domain-like"/>
    <property type="match status" value="1"/>
</dbReference>
<dbReference type="AlphaFoldDB" id="L7MJS4"/>
<accession>L7MJS4</accession>
<dbReference type="GO" id="GO:0005634">
    <property type="term" value="C:nucleus"/>
    <property type="evidence" value="ECO:0007669"/>
    <property type="project" value="TreeGrafter"/>
</dbReference>
<dbReference type="InterPro" id="IPR010400">
    <property type="entry name" value="PITH_dom"/>
</dbReference>
<sequence>RLQIDSWSENLLLHGWCAVFKFCNLRAVHVCAFGVVLSKLVRRSCVCWGVVPVSSAPMAHHHHHHDDGGDPCGGHGGSSSHGPETGLQYSLYSKIDLDNVQCLNEMKEGSGKLVFKPWEQRLDREKYVDSDADEELLFNIPFTGNVKLKSILIVGGDAGMHPSKVRMFKNRPQMTFDDARATPEQEFELQPDASGNLEYPVRAVKFSSVHHLSLHFPSNFGSDTTRVYYIGLHGEFTEAQRQGVVLCSYESAANPADHKVQQQQRANMMIQ</sequence>
<dbReference type="Pfam" id="PF06201">
    <property type="entry name" value="PITH"/>
    <property type="match status" value="1"/>
</dbReference>
<feature type="domain" description="PITH" evidence="3">
    <location>
        <begin position="80"/>
        <end position="252"/>
    </location>
</feature>
<dbReference type="FunFam" id="2.60.120.470:FF:000002">
    <property type="entry name" value="PITH domain-containing protein 1"/>
    <property type="match status" value="1"/>
</dbReference>
<evidence type="ECO:0000313" key="4">
    <source>
        <dbReference type="EMBL" id="JAA63533.1"/>
    </source>
</evidence>
<protein>
    <submittedName>
        <fullName evidence="4">Putative thioredoxin-like protein</fullName>
    </submittedName>
</protein>
<dbReference type="InterPro" id="IPR045099">
    <property type="entry name" value="PITH1-like"/>
</dbReference>
<proteinExistence type="evidence at transcript level"/>
<dbReference type="PANTHER" id="PTHR12175:SF1">
    <property type="entry name" value="PITH DOMAIN-CONTAINING PROTEIN 1"/>
    <property type="match status" value="1"/>
</dbReference>
<dbReference type="Gene3D" id="2.60.120.470">
    <property type="entry name" value="PITH domain"/>
    <property type="match status" value="1"/>
</dbReference>
<evidence type="ECO:0000256" key="2">
    <source>
        <dbReference type="SAM" id="MobiDB-lite"/>
    </source>
</evidence>
<feature type="region of interest" description="Disordered" evidence="2">
    <location>
        <begin position="59"/>
        <end position="82"/>
    </location>
</feature>
<name>L7MJS4_RHIPC</name>
<dbReference type="PROSITE" id="PS51532">
    <property type="entry name" value="PITH"/>
    <property type="match status" value="1"/>
</dbReference>
<evidence type="ECO:0000259" key="3">
    <source>
        <dbReference type="PROSITE" id="PS51532"/>
    </source>
</evidence>
<dbReference type="GO" id="GO:0060255">
    <property type="term" value="P:regulation of macromolecule metabolic process"/>
    <property type="evidence" value="ECO:0007669"/>
    <property type="project" value="UniProtKB-ARBA"/>
</dbReference>
<dbReference type="PANTHER" id="PTHR12175">
    <property type="entry name" value="AD039 HT014 THIOREDOXIN FAMILY TRP26"/>
    <property type="match status" value="1"/>
</dbReference>
<dbReference type="InterPro" id="IPR008979">
    <property type="entry name" value="Galactose-bd-like_sf"/>
</dbReference>
<evidence type="ECO:0000256" key="1">
    <source>
        <dbReference type="ARBA" id="ARBA00025788"/>
    </source>
</evidence>
<reference evidence="4" key="1">
    <citation type="submission" date="2012-11" db="EMBL/GenBank/DDBJ databases">
        <authorList>
            <person name="Lucero-Rivera Y.E."/>
            <person name="Tovar-Ramirez D."/>
        </authorList>
    </citation>
    <scope>NUCLEOTIDE SEQUENCE</scope>
    <source>
        <tissue evidence="4">Salivary gland</tissue>
    </source>
</reference>
<feature type="compositionally biased region" description="Gly residues" evidence="2">
    <location>
        <begin position="70"/>
        <end position="79"/>
    </location>
</feature>
<dbReference type="GO" id="GO:0080090">
    <property type="term" value="P:regulation of primary metabolic process"/>
    <property type="evidence" value="ECO:0007669"/>
    <property type="project" value="UniProtKB-ARBA"/>
</dbReference>
<feature type="non-terminal residue" evidence="4">
    <location>
        <position position="1"/>
    </location>
</feature>
<organism evidence="4">
    <name type="scientific">Rhipicephalus pulchellus</name>
    <name type="common">Yellow backed tick</name>
    <name type="synonym">Dermacentor pulchellus</name>
    <dbReference type="NCBI Taxonomy" id="72859"/>
    <lineage>
        <taxon>Eukaryota</taxon>
        <taxon>Metazoa</taxon>
        <taxon>Ecdysozoa</taxon>
        <taxon>Arthropoda</taxon>
        <taxon>Chelicerata</taxon>
        <taxon>Arachnida</taxon>
        <taxon>Acari</taxon>
        <taxon>Parasitiformes</taxon>
        <taxon>Ixodida</taxon>
        <taxon>Ixodoidea</taxon>
        <taxon>Ixodidae</taxon>
        <taxon>Rhipicephalinae</taxon>
        <taxon>Rhipicephalus</taxon>
        <taxon>Rhipicephalus</taxon>
    </lineage>
</organism>
<dbReference type="GO" id="GO:0005737">
    <property type="term" value="C:cytoplasm"/>
    <property type="evidence" value="ECO:0007669"/>
    <property type="project" value="UniProtKB-ARBA"/>
</dbReference>
<comment type="similarity">
    <text evidence="1">Belongs to the PITHD1 family.</text>
</comment>